<evidence type="ECO:0000256" key="1">
    <source>
        <dbReference type="SAM" id="MobiDB-lite"/>
    </source>
</evidence>
<dbReference type="PANTHER" id="PTHR24559:SF444">
    <property type="entry name" value="REVERSE TRANSCRIPTASE DOMAIN-CONTAINING PROTEIN"/>
    <property type="match status" value="1"/>
</dbReference>
<proteinExistence type="predicted"/>
<name>A0A804IPW6_MUSAM</name>
<dbReference type="Gramene" id="Ma04_t14960.1">
    <property type="protein sequence ID" value="Ma04_p14960.1"/>
    <property type="gene ID" value="Ma04_g14960"/>
</dbReference>
<dbReference type="AlphaFoldDB" id="A0A804IPW6"/>
<dbReference type="InterPro" id="IPR043502">
    <property type="entry name" value="DNA/RNA_pol_sf"/>
</dbReference>
<dbReference type="Gene3D" id="2.40.70.10">
    <property type="entry name" value="Acid Proteases"/>
    <property type="match status" value="1"/>
</dbReference>
<dbReference type="InterPro" id="IPR000477">
    <property type="entry name" value="RT_dom"/>
</dbReference>
<dbReference type="OrthoDB" id="779804at2759"/>
<dbReference type="PANTHER" id="PTHR24559">
    <property type="entry name" value="TRANSPOSON TY3-I GAG-POL POLYPROTEIN"/>
    <property type="match status" value="1"/>
</dbReference>
<protein>
    <recommendedName>
        <fullName evidence="2">Reverse transcriptase domain-containing protein</fullName>
    </recommendedName>
</protein>
<dbReference type="InterPro" id="IPR043128">
    <property type="entry name" value="Rev_trsase/Diguanyl_cyclase"/>
</dbReference>
<feature type="compositionally biased region" description="Basic and acidic residues" evidence="1">
    <location>
        <begin position="138"/>
        <end position="154"/>
    </location>
</feature>
<dbReference type="EnsemblPlants" id="Ma04_t14960.1">
    <property type="protein sequence ID" value="Ma04_p14960.1"/>
    <property type="gene ID" value="Ma04_g14960"/>
</dbReference>
<organism evidence="3 4">
    <name type="scientific">Musa acuminata subsp. malaccensis</name>
    <name type="common">Wild banana</name>
    <name type="synonym">Musa malaccensis</name>
    <dbReference type="NCBI Taxonomy" id="214687"/>
    <lineage>
        <taxon>Eukaryota</taxon>
        <taxon>Viridiplantae</taxon>
        <taxon>Streptophyta</taxon>
        <taxon>Embryophyta</taxon>
        <taxon>Tracheophyta</taxon>
        <taxon>Spermatophyta</taxon>
        <taxon>Magnoliopsida</taxon>
        <taxon>Liliopsida</taxon>
        <taxon>Zingiberales</taxon>
        <taxon>Musaceae</taxon>
        <taxon>Musa</taxon>
    </lineage>
</organism>
<dbReference type="GeneID" id="103981730"/>
<dbReference type="Pfam" id="PF00078">
    <property type="entry name" value="RVT_1"/>
    <property type="match status" value="1"/>
</dbReference>
<dbReference type="RefSeq" id="XP_009396745.1">
    <property type="nucleotide sequence ID" value="XM_009398470.1"/>
</dbReference>
<feature type="region of interest" description="Disordered" evidence="1">
    <location>
        <begin position="119"/>
        <end position="154"/>
    </location>
</feature>
<feature type="domain" description="Reverse transcriptase" evidence="2">
    <location>
        <begin position="233"/>
        <end position="293"/>
    </location>
</feature>
<dbReference type="Gene3D" id="3.30.70.270">
    <property type="match status" value="1"/>
</dbReference>
<evidence type="ECO:0000259" key="2">
    <source>
        <dbReference type="Pfam" id="PF00078"/>
    </source>
</evidence>
<keyword evidence="4" id="KW-1185">Reference proteome</keyword>
<dbReference type="CDD" id="cd00303">
    <property type="entry name" value="retropepsin_like"/>
    <property type="match status" value="1"/>
</dbReference>
<dbReference type="InterPro" id="IPR021109">
    <property type="entry name" value="Peptidase_aspartic_dom_sf"/>
</dbReference>
<dbReference type="InterPro" id="IPR053134">
    <property type="entry name" value="RNA-dir_DNA_polymerase"/>
</dbReference>
<dbReference type="Gene3D" id="3.10.10.10">
    <property type="entry name" value="HIV Type 1 Reverse Transcriptase, subunit A, domain 1"/>
    <property type="match status" value="1"/>
</dbReference>
<dbReference type="InParanoid" id="A0A804IPW6"/>
<dbReference type="OMA" id="SSTDIMY"/>
<reference evidence="3" key="1">
    <citation type="submission" date="2021-05" db="UniProtKB">
        <authorList>
            <consortium name="EnsemblPlants"/>
        </authorList>
    </citation>
    <scope>IDENTIFICATION</scope>
    <source>
        <strain evidence="3">subsp. malaccensis</strain>
    </source>
</reference>
<dbReference type="Proteomes" id="UP000012960">
    <property type="component" value="Unplaced"/>
</dbReference>
<evidence type="ECO:0000313" key="3">
    <source>
        <dbReference type="EnsemblPlants" id="Ma04_p14960.1"/>
    </source>
</evidence>
<dbReference type="CDD" id="cd01647">
    <property type="entry name" value="RT_LTR"/>
    <property type="match status" value="1"/>
</dbReference>
<accession>A0A804IPW6</accession>
<dbReference type="SUPFAM" id="SSF56672">
    <property type="entry name" value="DNA/RNA polymerases"/>
    <property type="match status" value="1"/>
</dbReference>
<sequence>MVDTKSSADVLYLDAFKKIGLTNEDLTLMASALIGFTGDSVSLLGTTILPVTIGEEPRAKTMMTTFMVVDLPSAYNVILGCPTLNKLKAMVSTYHRAIKILTLVGVGVSRSDPRESRQCYLTSVTLPEKSRPQQAPKPRKEARTPTHLEPPEQLAERNADMFTWSSKDMLGIDPGVTQHHLNIHPEARPVKQKPRKFTPDRQKAISDEVNHLREAGFIIEVKYPQWLPNVVLVKKHSGSWRMCVDYTDLNRAYSKDCYPFPMIDQLVDATAGYELLIFMDAFSGYNQIRMAPQD</sequence>
<evidence type="ECO:0000313" key="4">
    <source>
        <dbReference type="Proteomes" id="UP000012960"/>
    </source>
</evidence>